<keyword evidence="8 9" id="KW-0368">Histidine biosynthesis</keyword>
<dbReference type="InterPro" id="IPR015421">
    <property type="entry name" value="PyrdxlP-dep_Trfase_major"/>
</dbReference>
<dbReference type="InterPro" id="IPR015424">
    <property type="entry name" value="PyrdxlP-dep_Trfase"/>
</dbReference>
<gene>
    <name evidence="11" type="primary">hisC_2</name>
    <name evidence="9" type="synonym">hisC</name>
    <name evidence="11" type="ORF">NCTC10797_01274</name>
</gene>
<dbReference type="InterPro" id="IPR004839">
    <property type="entry name" value="Aminotransferase_I/II_large"/>
</dbReference>
<organism evidence="11 12">
    <name type="scientific">Nocardia cyriacigeorgica</name>
    <dbReference type="NCBI Taxonomy" id="135487"/>
    <lineage>
        <taxon>Bacteria</taxon>
        <taxon>Bacillati</taxon>
        <taxon>Actinomycetota</taxon>
        <taxon>Actinomycetes</taxon>
        <taxon>Mycobacteriales</taxon>
        <taxon>Nocardiaceae</taxon>
        <taxon>Nocardia</taxon>
    </lineage>
</organism>
<comment type="cofactor">
    <cofactor evidence="1 9">
        <name>pyridoxal 5'-phosphate</name>
        <dbReference type="ChEBI" id="CHEBI:597326"/>
    </cofactor>
</comment>
<keyword evidence="4 9" id="KW-0032">Aminotransferase</keyword>
<dbReference type="GO" id="GO:0000105">
    <property type="term" value="P:L-histidine biosynthetic process"/>
    <property type="evidence" value="ECO:0007669"/>
    <property type="project" value="UniProtKB-UniRule"/>
</dbReference>
<dbReference type="Pfam" id="PF00155">
    <property type="entry name" value="Aminotran_1_2"/>
    <property type="match status" value="1"/>
</dbReference>
<dbReference type="EMBL" id="LR215973">
    <property type="protein sequence ID" value="VFA97511.1"/>
    <property type="molecule type" value="Genomic_DNA"/>
</dbReference>
<evidence type="ECO:0000256" key="3">
    <source>
        <dbReference type="ARBA" id="ARBA00011738"/>
    </source>
</evidence>
<reference evidence="11 12" key="1">
    <citation type="submission" date="2019-02" db="EMBL/GenBank/DDBJ databases">
        <authorList>
            <consortium name="Pathogen Informatics"/>
        </authorList>
    </citation>
    <scope>NUCLEOTIDE SEQUENCE [LARGE SCALE GENOMIC DNA]</scope>
    <source>
        <strain evidence="11 12">3012STDY6756504</strain>
    </source>
</reference>
<evidence type="ECO:0000256" key="9">
    <source>
        <dbReference type="HAMAP-Rule" id="MF_01023"/>
    </source>
</evidence>
<evidence type="ECO:0000259" key="10">
    <source>
        <dbReference type="Pfam" id="PF00155"/>
    </source>
</evidence>
<evidence type="ECO:0000256" key="5">
    <source>
        <dbReference type="ARBA" id="ARBA00022605"/>
    </source>
</evidence>
<dbReference type="AlphaFoldDB" id="A0A4U8VVI4"/>
<dbReference type="NCBIfam" id="NF002877">
    <property type="entry name" value="PRK03317.1"/>
    <property type="match status" value="1"/>
</dbReference>
<dbReference type="PANTHER" id="PTHR42885">
    <property type="entry name" value="HISTIDINOL-PHOSPHATE AMINOTRANSFERASE-RELATED"/>
    <property type="match status" value="1"/>
</dbReference>
<dbReference type="PANTHER" id="PTHR42885:SF2">
    <property type="entry name" value="HISTIDINOL-PHOSPHATE AMINOTRANSFERASE"/>
    <property type="match status" value="1"/>
</dbReference>
<dbReference type="NCBIfam" id="TIGR01141">
    <property type="entry name" value="hisC"/>
    <property type="match status" value="1"/>
</dbReference>
<dbReference type="InterPro" id="IPR015422">
    <property type="entry name" value="PyrdxlP-dep_Trfase_small"/>
</dbReference>
<protein>
    <recommendedName>
        <fullName evidence="9">Histidinol-phosphate aminotransferase</fullName>
        <ecNumber evidence="9">2.6.1.9</ecNumber>
    </recommendedName>
    <alternativeName>
        <fullName evidence="9">Imidazole acetol-phosphate transaminase</fullName>
    </alternativeName>
</protein>
<keyword evidence="6 9" id="KW-0808">Transferase</keyword>
<dbReference type="UniPathway" id="UPA00031">
    <property type="reaction ID" value="UER00012"/>
</dbReference>
<evidence type="ECO:0000256" key="7">
    <source>
        <dbReference type="ARBA" id="ARBA00022898"/>
    </source>
</evidence>
<dbReference type="InterPro" id="IPR005861">
    <property type="entry name" value="HisP_aminotrans"/>
</dbReference>
<dbReference type="GO" id="GO:0030170">
    <property type="term" value="F:pyridoxal phosphate binding"/>
    <property type="evidence" value="ECO:0007669"/>
    <property type="project" value="InterPro"/>
</dbReference>
<dbReference type="SUPFAM" id="SSF53383">
    <property type="entry name" value="PLP-dependent transferases"/>
    <property type="match status" value="1"/>
</dbReference>
<name>A0A4U8VVI4_9NOCA</name>
<evidence type="ECO:0000256" key="4">
    <source>
        <dbReference type="ARBA" id="ARBA00022576"/>
    </source>
</evidence>
<sequence>MRPVAVISDAIAADTVSAPPEAATVTLADLPLRENLRGHTPYGAPQHDIAVRLNTNESPHPPSTAMIDDLLAAIRAVAAELHRYPDRDALALRADLAAYVTRRTGVEVSADNIWAANGSTEILHQLLLAFGGPGRRALGVTPSYAMYRIAAECLGTAWVSVGEPADSAPDIEQMVTAITEYQPDIVFVTTPHNPTGALLKRPDLERLLRSAPGLVIVDEAYGEFTAAPSAIGLIERYPAKLVVTRSLSKALAFAGARLGYLVATPAVIEAMLLVRLPYHLSTLGQTAARVALRHADDALARAAEVVAERQRVSRSLHEMGFRVRDSEANFLLFGPFPDPPRAWQRYREHDVLIRDVGIPRTLRVTIGSPAENNRFLEVSAQLLTTEST</sequence>
<dbReference type="PROSITE" id="PS00105">
    <property type="entry name" value="AA_TRANSFER_CLASS_1"/>
    <property type="match status" value="1"/>
</dbReference>
<dbReference type="CDD" id="cd00609">
    <property type="entry name" value="AAT_like"/>
    <property type="match status" value="1"/>
</dbReference>
<evidence type="ECO:0000256" key="2">
    <source>
        <dbReference type="ARBA" id="ARBA00007970"/>
    </source>
</evidence>
<dbReference type="GO" id="GO:0004400">
    <property type="term" value="F:histidinol-phosphate transaminase activity"/>
    <property type="evidence" value="ECO:0007669"/>
    <property type="project" value="UniProtKB-UniRule"/>
</dbReference>
<dbReference type="Gene3D" id="3.40.640.10">
    <property type="entry name" value="Type I PLP-dependent aspartate aminotransferase-like (Major domain)"/>
    <property type="match status" value="1"/>
</dbReference>
<dbReference type="Gene3D" id="3.90.1150.10">
    <property type="entry name" value="Aspartate Aminotransferase, domain 1"/>
    <property type="match status" value="1"/>
</dbReference>
<dbReference type="EC" id="2.6.1.9" evidence="9"/>
<feature type="domain" description="Aminotransferase class I/classII large" evidence="10">
    <location>
        <begin position="51"/>
        <end position="377"/>
    </location>
</feature>
<comment type="catalytic activity">
    <reaction evidence="9">
        <text>L-histidinol phosphate + 2-oxoglutarate = 3-(imidazol-4-yl)-2-oxopropyl phosphate + L-glutamate</text>
        <dbReference type="Rhea" id="RHEA:23744"/>
        <dbReference type="ChEBI" id="CHEBI:16810"/>
        <dbReference type="ChEBI" id="CHEBI:29985"/>
        <dbReference type="ChEBI" id="CHEBI:57766"/>
        <dbReference type="ChEBI" id="CHEBI:57980"/>
        <dbReference type="EC" id="2.6.1.9"/>
    </reaction>
</comment>
<feature type="modified residue" description="N6-(pyridoxal phosphate)lysine" evidence="9">
    <location>
        <position position="249"/>
    </location>
</feature>
<accession>A0A4U8VVI4</accession>
<comment type="pathway">
    <text evidence="9">Amino-acid biosynthesis; L-histidine biosynthesis; L-histidine from 5-phospho-alpha-D-ribose 1-diphosphate: step 7/9.</text>
</comment>
<comment type="similarity">
    <text evidence="2 9">Belongs to the class-II pyridoxal-phosphate-dependent aminotransferase family. Histidinol-phosphate aminotransferase subfamily.</text>
</comment>
<proteinExistence type="inferred from homology"/>
<evidence type="ECO:0000256" key="8">
    <source>
        <dbReference type="ARBA" id="ARBA00023102"/>
    </source>
</evidence>
<comment type="subunit">
    <text evidence="3 9">Homodimer.</text>
</comment>
<evidence type="ECO:0000256" key="6">
    <source>
        <dbReference type="ARBA" id="ARBA00022679"/>
    </source>
</evidence>
<keyword evidence="7 9" id="KW-0663">Pyridoxal phosphate</keyword>
<dbReference type="InterPro" id="IPR004838">
    <property type="entry name" value="NHTrfase_class1_PyrdxlP-BS"/>
</dbReference>
<keyword evidence="5 9" id="KW-0028">Amino-acid biosynthesis</keyword>
<dbReference type="Proteomes" id="UP000290439">
    <property type="component" value="Chromosome"/>
</dbReference>
<evidence type="ECO:0000313" key="12">
    <source>
        <dbReference type="Proteomes" id="UP000290439"/>
    </source>
</evidence>
<dbReference type="HAMAP" id="MF_01023">
    <property type="entry name" value="HisC_aminotrans_2"/>
    <property type="match status" value="1"/>
</dbReference>
<evidence type="ECO:0000256" key="1">
    <source>
        <dbReference type="ARBA" id="ARBA00001933"/>
    </source>
</evidence>
<evidence type="ECO:0000313" key="11">
    <source>
        <dbReference type="EMBL" id="VFA97511.1"/>
    </source>
</evidence>